<organism evidence="1 2">
    <name type="scientific">Malassezia arunalokei</name>
    <dbReference type="NCBI Taxonomy" id="1514897"/>
    <lineage>
        <taxon>Eukaryota</taxon>
        <taxon>Fungi</taxon>
        <taxon>Dikarya</taxon>
        <taxon>Basidiomycota</taxon>
        <taxon>Ustilaginomycotina</taxon>
        <taxon>Malasseziomycetes</taxon>
        <taxon>Malasseziales</taxon>
        <taxon>Malasseziaceae</taxon>
        <taxon>Malassezia</taxon>
    </lineage>
</organism>
<dbReference type="AlphaFoldDB" id="A0AAJ6CNT4"/>
<name>A0AAJ6CNT4_9BASI</name>
<dbReference type="PANTHER" id="PTHR15633:SF2">
    <property type="entry name" value="NUCLEOLAR PROTEIN 11"/>
    <property type="match status" value="1"/>
</dbReference>
<dbReference type="Proteomes" id="UP001217582">
    <property type="component" value="Chromosome 8"/>
</dbReference>
<keyword evidence="2" id="KW-1185">Reference proteome</keyword>
<dbReference type="GO" id="GO:0003723">
    <property type="term" value="F:RNA binding"/>
    <property type="evidence" value="ECO:0007669"/>
    <property type="project" value="TreeGrafter"/>
</dbReference>
<protein>
    <submittedName>
        <fullName evidence="1">Uncharacterized protein</fullName>
    </submittedName>
</protein>
<reference evidence="1 2" key="1">
    <citation type="submission" date="2023-03" db="EMBL/GenBank/DDBJ databases">
        <title>Mating type loci evolution in Malassezia.</title>
        <authorList>
            <person name="Coelho M.A."/>
        </authorList>
    </citation>
    <scope>NUCLEOTIDE SEQUENCE [LARGE SCALE GENOMIC DNA]</scope>
    <source>
        <strain evidence="1 2">CBS 13387</strain>
    </source>
</reference>
<dbReference type="PANTHER" id="PTHR15633">
    <property type="entry name" value="NUCLEOLAR PROTEIN 11"/>
    <property type="match status" value="1"/>
</dbReference>
<evidence type="ECO:0000313" key="2">
    <source>
        <dbReference type="Proteomes" id="UP001217582"/>
    </source>
</evidence>
<sequence length="732" mass="79622">MSRSGRAAPLLSTPIQLCTYSIPRTKHTYHLCSTSSSTIHRSHIAVGDVVRLSSRGSVRRRRGLVVVLEQGVEVALVDMHTQTPVHTYTIAPSDRVCTPPLVVERSMPTTKQLVRTTYWGVLEADHTQVRAFTESLDSRGKAVPGAEAHAPITWDVPGALTGLYALGDGRLLAAAQGALHLISDPLAGAQVLATHTGLPADLHDVQVWDADGTAHVVAIAATTDKGAHLSLLRVEEASFRAAQGTLPLDEAVVSCALEQHGSLAVLTRHHVLHTVSWRVKDDRLVLDEPHAVPLRPLEEARLVYVSPSHLLMVVAVPADAERARASALLWDTDLDAVLAATEWSVQGAPQISTTRAMDGYVFVQLDPKASRTGKCTVAALPVSVPATGLLLHALGASSRTAPWLATPPPEPMGRAPDLMAALSSLPPDASSRAAAVDAQVRSWLNAQSEALREASHTKTGRKAPKVPLDAAVVTHLLDAALPPLGSETRVYARDTVRYLVENGAVSTSLMPDLVLRARQTRDWSLAFLLLRHVPDMSESHAVLLLRDALHAARRHDDDAPAFPRVLQHVLLPPAFSKPALRVALRTHLQHDDDALLLLDVLRLWIDLHMSRPWDAVPRSEDTQRAVPTTSLTYRTGSVQPPSLDVCVSFMEDLLDTFFPQWLSAPAMHPILREWTRALHTHTHMLQQLSRLKAPLASVAQARAPEHDPRSRRLALHEASLLVPTYSVETLDM</sequence>
<evidence type="ECO:0000313" key="1">
    <source>
        <dbReference type="EMBL" id="WFD17572.1"/>
    </source>
</evidence>
<dbReference type="InterPro" id="IPR042859">
    <property type="entry name" value="NOL11"/>
</dbReference>
<gene>
    <name evidence="1" type="ORF">MARU1_003631</name>
</gene>
<dbReference type="EMBL" id="CP119923">
    <property type="protein sequence ID" value="WFD17572.1"/>
    <property type="molecule type" value="Genomic_DNA"/>
</dbReference>
<dbReference type="GO" id="GO:0005730">
    <property type="term" value="C:nucleolus"/>
    <property type="evidence" value="ECO:0007669"/>
    <property type="project" value="TreeGrafter"/>
</dbReference>
<dbReference type="GO" id="GO:0030490">
    <property type="term" value="P:maturation of SSU-rRNA"/>
    <property type="evidence" value="ECO:0007669"/>
    <property type="project" value="InterPro"/>
</dbReference>
<proteinExistence type="predicted"/>
<accession>A0AAJ6CNT4</accession>